<evidence type="ECO:0000259" key="4">
    <source>
        <dbReference type="PROSITE" id="PS01124"/>
    </source>
</evidence>
<keyword evidence="2" id="KW-0238">DNA-binding</keyword>
<dbReference type="InterPro" id="IPR018062">
    <property type="entry name" value="HTH_AraC-typ_CS"/>
</dbReference>
<sequence length="320" mass="35003">MNHQTREYGAVWTVLPTRHIEALRDAVVGAGLDAVQMSKGTLGGSLAFTEHRGAAFTSGLMGGRVSLSGPLSSDLITFGLGLRVAAGTWHWQREISKGCVGIFHPGDEHDSLYTPGSFYVTASLDLETLTGMASRLELVVDRSTLGGTGFHDRLIAARWIDGIAARMHRVHDGSVSVDETLCDQILHAVLTAYTRAPRPVGGRSGAERHARIFAIARDYIHAHLAEPLAIDDIAREAGTTPRTLNRAFLSVVEDTPYNFIQMLRLNLVRRELLSGSVSPQPIYAMANRWGLREAGRFSGLYRDLFDELPSETRNSAKRLS</sequence>
<dbReference type="Gene3D" id="1.10.10.60">
    <property type="entry name" value="Homeodomain-like"/>
    <property type="match status" value="1"/>
</dbReference>
<geneLocation type="plasmid" evidence="5 6">
    <name>p1</name>
</geneLocation>
<dbReference type="SMART" id="SM00342">
    <property type="entry name" value="HTH_ARAC"/>
    <property type="match status" value="1"/>
</dbReference>
<dbReference type="Proteomes" id="UP000237655">
    <property type="component" value="Plasmid p1"/>
</dbReference>
<dbReference type="RefSeq" id="WP_149615603.1">
    <property type="nucleotide sequence ID" value="NZ_CP043619.1"/>
</dbReference>
<evidence type="ECO:0000256" key="1">
    <source>
        <dbReference type="ARBA" id="ARBA00023015"/>
    </source>
</evidence>
<dbReference type="AlphaFoldDB" id="A0A5C2H1Q7"/>
<dbReference type="SUPFAM" id="SSF46689">
    <property type="entry name" value="Homeodomain-like"/>
    <property type="match status" value="1"/>
</dbReference>
<dbReference type="PANTHER" id="PTHR46796:SF12">
    <property type="entry name" value="HTH-TYPE DNA-BINDING TRANSCRIPTIONAL ACTIVATOR EUTR"/>
    <property type="match status" value="1"/>
</dbReference>
<evidence type="ECO:0000313" key="5">
    <source>
        <dbReference type="EMBL" id="QEP30388.1"/>
    </source>
</evidence>
<proteinExistence type="predicted"/>
<dbReference type="PANTHER" id="PTHR46796">
    <property type="entry name" value="HTH-TYPE TRANSCRIPTIONAL ACTIVATOR RHAS-RELATED"/>
    <property type="match status" value="1"/>
</dbReference>
<dbReference type="PROSITE" id="PS00041">
    <property type="entry name" value="HTH_ARAC_FAMILY_1"/>
    <property type="match status" value="1"/>
</dbReference>
<gene>
    <name evidence="5" type="ORF">C6Y53_19385</name>
</gene>
<accession>A0A5C2H1Q7</accession>
<reference evidence="5 6" key="1">
    <citation type="submission" date="2019-09" db="EMBL/GenBank/DDBJ databases">
        <title>Novel bacterium SH-1.</title>
        <authorList>
            <person name="Kim Y.-S."/>
            <person name="Kim K.-H."/>
        </authorList>
    </citation>
    <scope>NUCLEOTIDE SEQUENCE [LARGE SCALE GENOMIC DNA]</scope>
    <source>
        <strain evidence="5 6">SH-1</strain>
        <plasmid evidence="5 6">p1</plasmid>
    </source>
</reference>
<evidence type="ECO:0000256" key="2">
    <source>
        <dbReference type="ARBA" id="ARBA00023125"/>
    </source>
</evidence>
<dbReference type="EMBL" id="CP043619">
    <property type="protein sequence ID" value="QEP30388.1"/>
    <property type="molecule type" value="Genomic_DNA"/>
</dbReference>
<dbReference type="KEGG" id="thas:C6Y53_19385"/>
<dbReference type="InterPro" id="IPR050204">
    <property type="entry name" value="AraC_XylS_family_regulators"/>
</dbReference>
<dbReference type="GO" id="GO:0043565">
    <property type="term" value="F:sequence-specific DNA binding"/>
    <property type="evidence" value="ECO:0007669"/>
    <property type="project" value="InterPro"/>
</dbReference>
<organism evidence="5 6">
    <name type="scientific">Pukyongiella litopenaei</name>
    <dbReference type="NCBI Taxonomy" id="2605946"/>
    <lineage>
        <taxon>Bacteria</taxon>
        <taxon>Pseudomonadati</taxon>
        <taxon>Pseudomonadota</taxon>
        <taxon>Alphaproteobacteria</taxon>
        <taxon>Rhodobacterales</taxon>
        <taxon>Paracoccaceae</taxon>
        <taxon>Pukyongiella</taxon>
    </lineage>
</organism>
<keyword evidence="3" id="KW-0804">Transcription</keyword>
<keyword evidence="1" id="KW-0805">Transcription regulation</keyword>
<feature type="domain" description="HTH araC/xylS-type" evidence="4">
    <location>
        <begin position="214"/>
        <end position="315"/>
    </location>
</feature>
<dbReference type="InterPro" id="IPR009057">
    <property type="entry name" value="Homeodomain-like_sf"/>
</dbReference>
<keyword evidence="5" id="KW-0614">Plasmid</keyword>
<dbReference type="PROSITE" id="PS01124">
    <property type="entry name" value="HTH_ARAC_FAMILY_2"/>
    <property type="match status" value="1"/>
</dbReference>
<protein>
    <submittedName>
        <fullName evidence="5">Helix-turn-helix transcriptional regulator</fullName>
    </submittedName>
</protein>
<dbReference type="Pfam" id="PF12833">
    <property type="entry name" value="HTH_18"/>
    <property type="match status" value="1"/>
</dbReference>
<name>A0A5C2H1Q7_9RHOB</name>
<evidence type="ECO:0000313" key="6">
    <source>
        <dbReference type="Proteomes" id="UP000237655"/>
    </source>
</evidence>
<dbReference type="GO" id="GO:0003700">
    <property type="term" value="F:DNA-binding transcription factor activity"/>
    <property type="evidence" value="ECO:0007669"/>
    <property type="project" value="InterPro"/>
</dbReference>
<evidence type="ECO:0000256" key="3">
    <source>
        <dbReference type="ARBA" id="ARBA00023163"/>
    </source>
</evidence>
<dbReference type="InterPro" id="IPR018060">
    <property type="entry name" value="HTH_AraC"/>
</dbReference>
<keyword evidence="6" id="KW-1185">Reference proteome</keyword>